<protein>
    <recommendedName>
        <fullName evidence="3">Phage protein</fullName>
    </recommendedName>
</protein>
<evidence type="ECO:0000313" key="1">
    <source>
        <dbReference type="EMBL" id="QTG15718.1"/>
    </source>
</evidence>
<dbReference type="AlphaFoldDB" id="A0AAJ4TC96"/>
<accession>A0AAJ4TC96</accession>
<dbReference type="EMBL" id="CP049217">
    <property type="protein sequence ID" value="QTG15718.1"/>
    <property type="molecule type" value="Genomic_DNA"/>
</dbReference>
<reference evidence="1" key="1">
    <citation type="submission" date="2020-02" db="EMBL/GenBank/DDBJ databases">
        <title>Unexpected conservation and global transmission of agrobacterial virulence plasmids.</title>
        <authorList>
            <person name="Weisberg A.J."/>
            <person name="Davis E.W. II"/>
            <person name="Tabima J.R."/>
            <person name="Belcher M.S."/>
            <person name="Miller M."/>
            <person name="Kuo C.-H."/>
            <person name="Loper J.E."/>
            <person name="Grunwald N.J."/>
            <person name="Putnam M.L."/>
            <person name="Chang J.H."/>
        </authorList>
    </citation>
    <scope>NUCLEOTIDE SEQUENCE</scope>
    <source>
        <strain evidence="1">Q15/94</strain>
    </source>
</reference>
<dbReference type="Proteomes" id="UP000663946">
    <property type="component" value="Chromosome 2"/>
</dbReference>
<gene>
    <name evidence="1" type="ORF">G6M86_20970</name>
</gene>
<evidence type="ECO:0008006" key="3">
    <source>
        <dbReference type="Google" id="ProtNLM"/>
    </source>
</evidence>
<sequence length="505" mass="55388">MVTAPLQFGPWTPDLPPQGGGITNVRNLYPTVGVSQGQVVYQPVPSPALFADASLPDFPRGAAVGLDGFQSPHVYIGTKEKLFTFDALARDWKDVSRPTHPYSSAAYERWRFAQFSNSLLATNYSDAPQYINMDLGGTFEDLTTLVRGRYITQHKQFIVMANTYDPLDGAQPSRIRWSAQGNPADWVFSQSTMADFQDWPDLGPIQGLVSQDDIYLMCRRGIARMHFVGAPWIFSFETVVSGKGVAYPESIVTVQGRTFFLDDDGFYEFNRGTATPIPIGIGKVNEFFNNSFNPSAVHTMTTVVDPRRNVILWTYASKASTGMVPDTTLVFNYQTGDWTILDAPAPYLFSSLSLATLIEDLAVYGDISNIPAPFDSPVWAGGVQVLWGVGIDGKIWIQSGASLQGIIDTAEIQLSSFDEKASGDMAMVQTVRPMWFGGGSALVTIGSRSLVSQPVGWDTPTTTSPVDGKAYKRNYARYHRIRLTFNGTFSKISGLEIGFVTGGSR</sequence>
<proteinExistence type="predicted"/>
<dbReference type="RefSeq" id="WP_333722234.1">
    <property type="nucleotide sequence ID" value="NZ_CP049217.1"/>
</dbReference>
<organism evidence="1 2">
    <name type="scientific">Agrobacterium tumefaciens</name>
    <dbReference type="NCBI Taxonomy" id="358"/>
    <lineage>
        <taxon>Bacteria</taxon>
        <taxon>Pseudomonadati</taxon>
        <taxon>Pseudomonadota</taxon>
        <taxon>Alphaproteobacteria</taxon>
        <taxon>Hyphomicrobiales</taxon>
        <taxon>Rhizobiaceae</taxon>
        <taxon>Rhizobium/Agrobacterium group</taxon>
        <taxon>Agrobacterium</taxon>
        <taxon>Agrobacterium tumefaciens complex</taxon>
    </lineage>
</organism>
<name>A0AAJ4TC96_AGRTU</name>
<evidence type="ECO:0000313" key="2">
    <source>
        <dbReference type="Proteomes" id="UP000663946"/>
    </source>
</evidence>